<protein>
    <submittedName>
        <fullName evidence="1">Uncharacterized protein</fullName>
    </submittedName>
</protein>
<gene>
    <name evidence="1" type="ORF">Anapl_13560</name>
</gene>
<accession>R0L798</accession>
<evidence type="ECO:0000313" key="1">
    <source>
        <dbReference type="EMBL" id="EOB01474.1"/>
    </source>
</evidence>
<dbReference type="EMBL" id="KB743089">
    <property type="protein sequence ID" value="EOB01474.1"/>
    <property type="molecule type" value="Genomic_DNA"/>
</dbReference>
<dbReference type="AlphaFoldDB" id="R0L798"/>
<reference evidence="2" key="1">
    <citation type="journal article" date="2013" name="Nat. Genet.">
        <title>The duck genome and transcriptome provide insight into an avian influenza virus reservoir species.</title>
        <authorList>
            <person name="Huang Y."/>
            <person name="Li Y."/>
            <person name="Burt D.W."/>
            <person name="Chen H."/>
            <person name="Zhang Y."/>
            <person name="Qian W."/>
            <person name="Kim H."/>
            <person name="Gan S."/>
            <person name="Zhao Y."/>
            <person name="Li J."/>
            <person name="Yi K."/>
            <person name="Feng H."/>
            <person name="Zhu P."/>
            <person name="Li B."/>
            <person name="Liu Q."/>
            <person name="Fairley S."/>
            <person name="Magor K.E."/>
            <person name="Du Z."/>
            <person name="Hu X."/>
            <person name="Goodman L."/>
            <person name="Tafer H."/>
            <person name="Vignal A."/>
            <person name="Lee T."/>
            <person name="Kim K.W."/>
            <person name="Sheng Z."/>
            <person name="An Y."/>
            <person name="Searle S."/>
            <person name="Herrero J."/>
            <person name="Groenen M.A."/>
            <person name="Crooijmans R.P."/>
            <person name="Faraut T."/>
            <person name="Cai Q."/>
            <person name="Webster R.G."/>
            <person name="Aldridge J.R."/>
            <person name="Warren W.C."/>
            <person name="Bartschat S."/>
            <person name="Kehr S."/>
            <person name="Marz M."/>
            <person name="Stadler P.F."/>
            <person name="Smith J."/>
            <person name="Kraus R.H."/>
            <person name="Zhao Y."/>
            <person name="Ren L."/>
            <person name="Fei J."/>
            <person name="Morisson M."/>
            <person name="Kaiser P."/>
            <person name="Griffin D.K."/>
            <person name="Rao M."/>
            <person name="Pitel F."/>
            <person name="Wang J."/>
            <person name="Li N."/>
        </authorList>
    </citation>
    <scope>NUCLEOTIDE SEQUENCE [LARGE SCALE GENOMIC DNA]</scope>
</reference>
<keyword evidence="2" id="KW-1185">Reference proteome</keyword>
<sequence>MDFGCSQKVAWLLTEVIDALPKRNGFYADRQLPAAQGWHRNTKQWDWETQQHMKLAQGTALLGKTEPSSPESQPDALSYLVAQNQSPSLAGNAARVSHSAASVRVAGGEVRPEIKCKKHAFVFMDCVSVPGTEFSLLLAPRERHTVLPVQPRLAEEKQQSISAPHGRNPEFQLVTPEGIHSVLRKSPETYTRDIHKLEVNYPFSLQKAFVPAVLCKPTSYGLHFCKDNPPVLWLLTAQMWGFEHFNIHVKESKRLHTVFNRNTCSSALGRLRTKACIILTSVFKQRIPANLNGSYAHKSLCSHMKERNDLFLEVTTTHEEMHACLDDFVMGEKPSGDVGSRKHVSHPTLVFGVPEYVPCTLGTLLKDANSKPL</sequence>
<evidence type="ECO:0000313" key="2">
    <source>
        <dbReference type="Proteomes" id="UP000296049"/>
    </source>
</evidence>
<name>R0L798_ANAPL</name>
<dbReference type="Proteomes" id="UP000296049">
    <property type="component" value="Unassembled WGS sequence"/>
</dbReference>
<organism evidence="1 2">
    <name type="scientific">Anas platyrhynchos</name>
    <name type="common">Mallard</name>
    <name type="synonym">Anas boschas</name>
    <dbReference type="NCBI Taxonomy" id="8839"/>
    <lineage>
        <taxon>Eukaryota</taxon>
        <taxon>Metazoa</taxon>
        <taxon>Chordata</taxon>
        <taxon>Craniata</taxon>
        <taxon>Vertebrata</taxon>
        <taxon>Euteleostomi</taxon>
        <taxon>Archelosauria</taxon>
        <taxon>Archosauria</taxon>
        <taxon>Dinosauria</taxon>
        <taxon>Saurischia</taxon>
        <taxon>Theropoda</taxon>
        <taxon>Coelurosauria</taxon>
        <taxon>Aves</taxon>
        <taxon>Neognathae</taxon>
        <taxon>Galloanserae</taxon>
        <taxon>Anseriformes</taxon>
        <taxon>Anatidae</taxon>
        <taxon>Anatinae</taxon>
        <taxon>Anas</taxon>
    </lineage>
</organism>
<proteinExistence type="predicted"/>